<proteinExistence type="predicted"/>
<dbReference type="Proteomes" id="UP000217257">
    <property type="component" value="Chromosome"/>
</dbReference>
<evidence type="ECO:0000313" key="1">
    <source>
        <dbReference type="EMBL" id="ATB35991.1"/>
    </source>
</evidence>
<evidence type="ECO:0000313" key="2">
    <source>
        <dbReference type="Proteomes" id="UP000217257"/>
    </source>
</evidence>
<dbReference type="InterPro" id="IPR050519">
    <property type="entry name" value="Glycosyltransf_28_UgtP"/>
</dbReference>
<dbReference type="PANTHER" id="PTHR43025">
    <property type="entry name" value="MONOGALACTOSYLDIACYLGLYCEROL SYNTHASE"/>
    <property type="match status" value="1"/>
</dbReference>
<dbReference type="GO" id="GO:0016740">
    <property type="term" value="F:transferase activity"/>
    <property type="evidence" value="ECO:0007669"/>
    <property type="project" value="UniProtKB-KW"/>
</dbReference>
<name>A0A250IXU8_9BACT</name>
<dbReference type="RefSeq" id="WP_095984544.1">
    <property type="nucleotide sequence ID" value="NZ_CP022098.1"/>
</dbReference>
<sequence>MKRILLATMPVGGGHTALRDSLRTALASLDPGNRDYELLSFDSQDTRVSGFYDFCIHRAPWIQALLFSLGHARGALTPPVLLNPQLETEARQALVQHRPDLVVSTHFLQSAMFVRARRQLGLDVPIVSAIPDYGEPTEIFAPSQEAYRLDALIVMVPQVRERLRVRGHYPLSRVHLSGFIPKAPFLEVGREMGARGRLSETRRRALLETLRAEHPQLEGVDPSRPTLLFLGGSAWTSKTMPVLERLLRTPALMERLNVMVVCGRNERFHEALKARVQGVPRVALFGFVNASLMARLMALADLPVLGSLAPASMHELMETRCGPLMLFHIIPGSEDAHPAYIQEQEIGVYETNPDAMLNLLAQATGITPPGPAMTRLLRVCPERMRTLRSTHMERASQLGTFLERLAGREPQTSLLLEPARARRRAQADSTS</sequence>
<keyword evidence="1" id="KW-0808">Transferase</keyword>
<accession>A0A250IXU8</accession>
<dbReference type="EMBL" id="CP022098">
    <property type="protein sequence ID" value="ATB35991.1"/>
    <property type="molecule type" value="Genomic_DNA"/>
</dbReference>
<organism evidence="1 2">
    <name type="scientific">Cystobacter fuscus</name>
    <dbReference type="NCBI Taxonomy" id="43"/>
    <lineage>
        <taxon>Bacteria</taxon>
        <taxon>Pseudomonadati</taxon>
        <taxon>Myxococcota</taxon>
        <taxon>Myxococcia</taxon>
        <taxon>Myxococcales</taxon>
        <taxon>Cystobacterineae</taxon>
        <taxon>Archangiaceae</taxon>
        <taxon>Cystobacter</taxon>
    </lineage>
</organism>
<dbReference type="KEGG" id="cfus:CYFUS_001405"/>
<dbReference type="SUPFAM" id="SSF53756">
    <property type="entry name" value="UDP-Glycosyltransferase/glycogen phosphorylase"/>
    <property type="match status" value="1"/>
</dbReference>
<gene>
    <name evidence="1" type="ORF">CYFUS_001405</name>
</gene>
<reference evidence="1 2" key="1">
    <citation type="submission" date="2017-06" db="EMBL/GenBank/DDBJ databases">
        <title>Sequencing and comparative analysis of myxobacterial genomes.</title>
        <authorList>
            <person name="Rupp O."/>
            <person name="Goesmann A."/>
            <person name="Sogaard-Andersen L."/>
        </authorList>
    </citation>
    <scope>NUCLEOTIDE SEQUENCE [LARGE SCALE GENOMIC DNA]</scope>
    <source>
        <strain evidence="1 2">DSM 52655</strain>
    </source>
</reference>
<protein>
    <submittedName>
        <fullName evidence="1">UDP-N-acetylglucosamine--LPS N-acetylglucosamine transferase</fullName>
    </submittedName>
</protein>
<dbReference type="AlphaFoldDB" id="A0A250IXU8"/>
<dbReference type="Gene3D" id="3.40.50.2000">
    <property type="entry name" value="Glycogen Phosphorylase B"/>
    <property type="match status" value="1"/>
</dbReference>
<dbReference type="PANTHER" id="PTHR43025:SF3">
    <property type="entry name" value="MONOGALACTOSYLDIACYLGLYCEROL SYNTHASE 1, CHLOROPLASTIC"/>
    <property type="match status" value="1"/>
</dbReference>